<evidence type="ECO:0000256" key="7">
    <source>
        <dbReference type="ARBA" id="ARBA00022598"/>
    </source>
</evidence>
<dbReference type="Pfam" id="PF09334">
    <property type="entry name" value="tRNA-synt_1g"/>
    <property type="match status" value="1"/>
</dbReference>
<keyword evidence="18" id="KW-1185">Reference proteome</keyword>
<organism evidence="17 18">
    <name type="scientific">Buchnera aphidicola</name>
    <name type="common">Cinara tujafilina</name>
    <dbReference type="NCBI Taxonomy" id="261317"/>
    <lineage>
        <taxon>Bacteria</taxon>
        <taxon>Pseudomonadati</taxon>
        <taxon>Pseudomonadota</taxon>
        <taxon>Gammaproteobacteria</taxon>
        <taxon>Enterobacterales</taxon>
        <taxon>Erwiniaceae</taxon>
        <taxon>Buchnera</taxon>
    </lineage>
</organism>
<dbReference type="NCBIfam" id="TIGR00398">
    <property type="entry name" value="metG"/>
    <property type="match status" value="1"/>
</dbReference>
<evidence type="ECO:0000256" key="10">
    <source>
        <dbReference type="ARBA" id="ARBA00022840"/>
    </source>
</evidence>
<evidence type="ECO:0000313" key="17">
    <source>
        <dbReference type="EMBL" id="AEH39665.1"/>
    </source>
</evidence>
<dbReference type="SUPFAM" id="SSF47323">
    <property type="entry name" value="Anticodon-binding domain of a subclass of class I aminoacyl-tRNA synthetases"/>
    <property type="match status" value="1"/>
</dbReference>
<evidence type="ECO:0000256" key="12">
    <source>
        <dbReference type="ARBA" id="ARBA00023146"/>
    </source>
</evidence>
<evidence type="ECO:0000256" key="3">
    <source>
        <dbReference type="ARBA" id="ARBA00008258"/>
    </source>
</evidence>
<reference evidence="17 18" key="1">
    <citation type="journal article" date="2011" name="Appl. Environ. Microbiol.">
        <title>The genome of Buchnera aphidicola from the aphid Cinara tujafilina provides new clues about the evolutionary history of metabolic losses in bacterial endosymbionts.</title>
        <authorList>
            <person name="Lamelas A."/>
            <person name="Gosalbes M.J."/>
            <person name="Moya A."/>
            <person name="Latorre A."/>
        </authorList>
    </citation>
    <scope>NUCLEOTIDE SEQUENCE [LARGE SCALE GENOMIC DNA]</scope>
    <source>
        <strain evidence="18">Cinara tujafilina</strain>
    </source>
</reference>
<dbReference type="GO" id="GO:0005829">
    <property type="term" value="C:cytosol"/>
    <property type="evidence" value="ECO:0007669"/>
    <property type="project" value="TreeGrafter"/>
</dbReference>
<evidence type="ECO:0000256" key="15">
    <source>
        <dbReference type="RuleBase" id="RU363039"/>
    </source>
</evidence>
<dbReference type="AlphaFoldDB" id="F7WZ15"/>
<dbReference type="PRINTS" id="PR01041">
    <property type="entry name" value="TRNASYNTHMET"/>
</dbReference>
<comment type="catalytic activity">
    <reaction evidence="14">
        <text>tRNA(Met) + L-methionine + ATP = L-methionyl-tRNA(Met) + AMP + diphosphate</text>
        <dbReference type="Rhea" id="RHEA:13481"/>
        <dbReference type="Rhea" id="RHEA-COMP:9667"/>
        <dbReference type="Rhea" id="RHEA-COMP:9698"/>
        <dbReference type="ChEBI" id="CHEBI:30616"/>
        <dbReference type="ChEBI" id="CHEBI:33019"/>
        <dbReference type="ChEBI" id="CHEBI:57844"/>
        <dbReference type="ChEBI" id="CHEBI:78442"/>
        <dbReference type="ChEBI" id="CHEBI:78530"/>
        <dbReference type="ChEBI" id="CHEBI:456215"/>
        <dbReference type="EC" id="6.1.1.10"/>
    </reaction>
</comment>
<evidence type="ECO:0000256" key="2">
    <source>
        <dbReference type="ARBA" id="ARBA00004496"/>
    </source>
</evidence>
<dbReference type="STRING" id="261317.BCTU_073"/>
<comment type="function">
    <text evidence="1">Is required not only for elongation of protein synthesis but also for the initiation of all mRNA translation through initiator tRNA(fMet) aminoacylation.</text>
</comment>
<dbReference type="Gene3D" id="3.40.50.620">
    <property type="entry name" value="HUPs"/>
    <property type="match status" value="1"/>
</dbReference>
<dbReference type="eggNOG" id="COG0143">
    <property type="taxonomic scope" value="Bacteria"/>
</dbReference>
<name>F7WZ15_9GAMM</name>
<dbReference type="InterPro" id="IPR014758">
    <property type="entry name" value="Met-tRNA_synth"/>
</dbReference>
<comment type="subcellular location">
    <subcellularLocation>
        <location evidence="2">Cytoplasm</location>
    </subcellularLocation>
</comment>
<dbReference type="EC" id="6.1.1.10" evidence="4"/>
<dbReference type="InterPro" id="IPR001412">
    <property type="entry name" value="aa-tRNA-synth_I_CS"/>
</dbReference>
<feature type="domain" description="Methionyl/Leucyl tRNA synthetase" evidence="16">
    <location>
        <begin position="8"/>
        <end position="396"/>
    </location>
</feature>
<dbReference type="Gene3D" id="2.20.28.20">
    <property type="entry name" value="Methionyl-tRNA synthetase, Zn-domain"/>
    <property type="match status" value="1"/>
</dbReference>
<dbReference type="GO" id="GO:0004825">
    <property type="term" value="F:methionine-tRNA ligase activity"/>
    <property type="evidence" value="ECO:0007669"/>
    <property type="project" value="UniProtKB-EC"/>
</dbReference>
<evidence type="ECO:0000313" key="18">
    <source>
        <dbReference type="Proteomes" id="UP000006811"/>
    </source>
</evidence>
<protein>
    <recommendedName>
        <fullName evidence="5">Methionine--tRNA ligase</fullName>
        <ecNumber evidence="4">6.1.1.10</ecNumber>
    </recommendedName>
    <alternativeName>
        <fullName evidence="13">Methionyl-tRNA synthetase</fullName>
    </alternativeName>
</protein>
<accession>F7WZ15</accession>
<dbReference type="InterPro" id="IPR015413">
    <property type="entry name" value="Methionyl/Leucyl_tRNA_Synth"/>
</dbReference>
<dbReference type="PROSITE" id="PS00178">
    <property type="entry name" value="AA_TRNA_LIGASE_I"/>
    <property type="match status" value="1"/>
</dbReference>
<evidence type="ECO:0000256" key="11">
    <source>
        <dbReference type="ARBA" id="ARBA00022917"/>
    </source>
</evidence>
<keyword evidence="12 15" id="KW-0030">Aminoacyl-tRNA synthetase</keyword>
<evidence type="ECO:0000256" key="9">
    <source>
        <dbReference type="ARBA" id="ARBA00022833"/>
    </source>
</evidence>
<dbReference type="InterPro" id="IPR033911">
    <property type="entry name" value="MetRS_core"/>
</dbReference>
<dbReference type="InterPro" id="IPR023458">
    <property type="entry name" value="Met-tRNA_ligase_1"/>
</dbReference>
<evidence type="ECO:0000256" key="13">
    <source>
        <dbReference type="ARBA" id="ARBA00030904"/>
    </source>
</evidence>
<gene>
    <name evidence="17" type="primary">metG</name>
    <name evidence="17" type="ORF">BCTU_073</name>
</gene>
<evidence type="ECO:0000256" key="5">
    <source>
        <dbReference type="ARBA" id="ARBA00018753"/>
    </source>
</evidence>
<evidence type="ECO:0000256" key="1">
    <source>
        <dbReference type="ARBA" id="ARBA00003314"/>
    </source>
</evidence>
<dbReference type="EMBL" id="CP001817">
    <property type="protein sequence ID" value="AEH39665.1"/>
    <property type="molecule type" value="Genomic_DNA"/>
</dbReference>
<evidence type="ECO:0000256" key="14">
    <source>
        <dbReference type="ARBA" id="ARBA00047364"/>
    </source>
</evidence>
<dbReference type="FunFam" id="2.20.28.20:FF:000001">
    <property type="entry name" value="Methionine--tRNA ligase"/>
    <property type="match status" value="1"/>
</dbReference>
<evidence type="ECO:0000256" key="6">
    <source>
        <dbReference type="ARBA" id="ARBA00022490"/>
    </source>
</evidence>
<evidence type="ECO:0000256" key="8">
    <source>
        <dbReference type="ARBA" id="ARBA00022741"/>
    </source>
</evidence>
<dbReference type="PANTHER" id="PTHR45765">
    <property type="entry name" value="METHIONINE--TRNA LIGASE"/>
    <property type="match status" value="1"/>
</dbReference>
<dbReference type="InterPro" id="IPR009080">
    <property type="entry name" value="tRNAsynth_Ia_anticodon-bd"/>
</dbReference>
<keyword evidence="9" id="KW-0862">Zinc</keyword>
<dbReference type="SUPFAM" id="SSF57770">
    <property type="entry name" value="Methionyl-tRNA synthetase (MetRS), Zn-domain"/>
    <property type="match status" value="1"/>
</dbReference>
<evidence type="ECO:0000256" key="4">
    <source>
        <dbReference type="ARBA" id="ARBA00012838"/>
    </source>
</evidence>
<evidence type="ECO:0000259" key="16">
    <source>
        <dbReference type="Pfam" id="PF09334"/>
    </source>
</evidence>
<proteinExistence type="inferred from homology"/>
<dbReference type="Gene3D" id="1.10.730.10">
    <property type="entry name" value="Isoleucyl-tRNA Synthetase, Domain 1"/>
    <property type="match status" value="1"/>
</dbReference>
<keyword evidence="8 15" id="KW-0547">Nucleotide-binding</keyword>
<sequence length="486" mass="57159">MENSKIKMLVTCAFPYANGTLHLGHILEQVQADIWVRYYRMRKHQVTFICSDDSHGTAIVLHAKKLGIHPKKLISLMKIKHQKILSKFSISHDYYSTTDSAQNKYLCRDIYQTLKEKKLIFKKMIPQLYDVSMKMFLSDRLVKGICPICSKNNQYGDHCEFCGSTYNAIQLKYPKSILSNTQPIIKSSKHLFLKLSHFSNFLKNWINSGSLQLPVLNKIKEWLIIGLHDWNISRDKPYFGFKVPGIIDKYFYVWWDAPIGYISCIKELSLLHKRFSVDCFWKKNSNVLIYHFIGKDIIYFHSLFWPAILEGAGYRQPNKIFAHGYLTINGNKLSKSKGIMISANQWLNFFDSDSLRYYFASKLSDSIDDIEMNLNDYLFKINSDLVNNIINLASRSASFLKKYFSNTLSDVIIKPKLYLLYYNSIQEIEFFFEKRQFQKIIKKIQMLSDIANQYITKEKPWLLIKNFNTKKRCIIYVLWVLISLEF</sequence>
<keyword evidence="10 15" id="KW-0067">ATP-binding</keyword>
<comment type="similarity">
    <text evidence="3">Belongs to the class-I aminoacyl-tRNA synthetase family. MetG type 1 subfamily.</text>
</comment>
<dbReference type="GO" id="GO:0006431">
    <property type="term" value="P:methionyl-tRNA aminoacylation"/>
    <property type="evidence" value="ECO:0007669"/>
    <property type="project" value="InterPro"/>
</dbReference>
<keyword evidence="7 15" id="KW-0436">Ligase</keyword>
<dbReference type="PANTHER" id="PTHR45765:SF1">
    <property type="entry name" value="METHIONINE--TRNA LIGASE, CYTOPLASMIC"/>
    <property type="match status" value="1"/>
</dbReference>
<dbReference type="HOGENOM" id="CLU_009710_7_0_6"/>
<dbReference type="KEGG" id="baj:BCTU_073"/>
<dbReference type="SUPFAM" id="SSF52374">
    <property type="entry name" value="Nucleotidylyl transferase"/>
    <property type="match status" value="1"/>
</dbReference>
<keyword evidence="11 15" id="KW-0648">Protein biosynthesis</keyword>
<dbReference type="InterPro" id="IPR029038">
    <property type="entry name" value="MetRS_Zn"/>
</dbReference>
<dbReference type="Proteomes" id="UP000006811">
    <property type="component" value="Chromosome"/>
</dbReference>
<keyword evidence="6" id="KW-0963">Cytoplasm</keyword>
<dbReference type="GO" id="GO:0005524">
    <property type="term" value="F:ATP binding"/>
    <property type="evidence" value="ECO:0007669"/>
    <property type="project" value="UniProtKB-KW"/>
</dbReference>
<dbReference type="InterPro" id="IPR014729">
    <property type="entry name" value="Rossmann-like_a/b/a_fold"/>
</dbReference>
<dbReference type="NCBIfam" id="NF001100">
    <property type="entry name" value="PRK00133.1"/>
    <property type="match status" value="1"/>
</dbReference>